<comment type="caution">
    <text evidence="2">The sequence shown here is derived from an EMBL/GenBank/DDBJ whole genome shotgun (WGS) entry which is preliminary data.</text>
</comment>
<evidence type="ECO:0008006" key="4">
    <source>
        <dbReference type="Google" id="ProtNLM"/>
    </source>
</evidence>
<reference evidence="2 3" key="1">
    <citation type="submission" date="2020-01" db="EMBL/GenBank/DDBJ databases">
        <title>Polyphasic characterisation and genomic insights into a novel alkali tolerant bacterium VR-M41.</title>
        <authorList>
            <person name="Vemuluri V.R."/>
        </authorList>
    </citation>
    <scope>NUCLEOTIDE SEQUENCE [LARGE SCALE GENOMIC DNA]</scope>
    <source>
        <strain evidence="2 3">VR-M41</strain>
    </source>
</reference>
<feature type="transmembrane region" description="Helical" evidence="1">
    <location>
        <begin position="71"/>
        <end position="92"/>
    </location>
</feature>
<dbReference type="Proteomes" id="UP000800303">
    <property type="component" value="Unassembled WGS sequence"/>
</dbReference>
<protein>
    <recommendedName>
        <fullName evidence="4">SMODS and SLOG-associating 2TM effector domain-containing protein</fullName>
    </recommendedName>
</protein>
<keyword evidence="1" id="KW-1133">Transmembrane helix</keyword>
<evidence type="ECO:0000313" key="2">
    <source>
        <dbReference type="EMBL" id="NGZ75781.1"/>
    </source>
</evidence>
<name>A0ABX0F498_9BACL</name>
<dbReference type="EMBL" id="JAAFGS010000003">
    <property type="protein sequence ID" value="NGZ75781.1"/>
    <property type="molecule type" value="Genomic_DNA"/>
</dbReference>
<feature type="transmembrane region" description="Helical" evidence="1">
    <location>
        <begin position="112"/>
        <end position="130"/>
    </location>
</feature>
<keyword evidence="1" id="KW-0472">Membrane</keyword>
<keyword evidence="3" id="KW-1185">Reference proteome</keyword>
<evidence type="ECO:0000256" key="1">
    <source>
        <dbReference type="SAM" id="Phobius"/>
    </source>
</evidence>
<organism evidence="2 3">
    <name type="scientific">Saccharibacillus alkalitolerans</name>
    <dbReference type="NCBI Taxonomy" id="2705290"/>
    <lineage>
        <taxon>Bacteria</taxon>
        <taxon>Bacillati</taxon>
        <taxon>Bacillota</taxon>
        <taxon>Bacilli</taxon>
        <taxon>Bacillales</taxon>
        <taxon>Paenibacillaceae</taxon>
        <taxon>Saccharibacillus</taxon>
    </lineage>
</organism>
<dbReference type="InterPro" id="IPR046079">
    <property type="entry name" value="DUF6097"/>
</dbReference>
<proteinExistence type="predicted"/>
<dbReference type="Pfam" id="PF19592">
    <property type="entry name" value="DUF6097"/>
    <property type="match status" value="1"/>
</dbReference>
<dbReference type="RefSeq" id="WP_166274190.1">
    <property type="nucleotide sequence ID" value="NZ_JAAFGS010000003.1"/>
</dbReference>
<gene>
    <name evidence="2" type="ORF">GYN08_10655</name>
</gene>
<sequence length="191" mass="21212">MSLMRQAVLGPRESRMTGSHLSAAQRLIDYYLLPVEKESWSFSKQMIHLERYAGEVGFEKAARKFRIADHALTGLSLSILIGILGTAGLDLVWPALGIHDTVIGGVAANLEAVMLAVAALLMLFIALMGVRRSLERELESHLILLWRRVLEVVNPALNMPADSPYALAEALNEWMNRQTARDEQASPDVFF</sequence>
<keyword evidence="1" id="KW-0812">Transmembrane</keyword>
<accession>A0ABX0F498</accession>
<evidence type="ECO:0000313" key="3">
    <source>
        <dbReference type="Proteomes" id="UP000800303"/>
    </source>
</evidence>